<comment type="caution">
    <text evidence="2">The sequence shown here is derived from an EMBL/GenBank/DDBJ whole genome shotgun (WGS) entry which is preliminary data.</text>
</comment>
<dbReference type="EMBL" id="DSTU01000003">
    <property type="protein sequence ID" value="HFJ53354.1"/>
    <property type="molecule type" value="Genomic_DNA"/>
</dbReference>
<organism evidence="2">
    <name type="scientific">candidate division WOR-3 bacterium</name>
    <dbReference type="NCBI Taxonomy" id="2052148"/>
    <lineage>
        <taxon>Bacteria</taxon>
        <taxon>Bacteria division WOR-3</taxon>
    </lineage>
</organism>
<dbReference type="AlphaFoldDB" id="A0A7C3ERH1"/>
<evidence type="ECO:0000313" key="1">
    <source>
        <dbReference type="EMBL" id="HEA86957.1"/>
    </source>
</evidence>
<dbReference type="InterPro" id="IPR015943">
    <property type="entry name" value="WD40/YVTN_repeat-like_dom_sf"/>
</dbReference>
<dbReference type="SUPFAM" id="SSF50978">
    <property type="entry name" value="WD40 repeat-like"/>
    <property type="match status" value="1"/>
</dbReference>
<gene>
    <name evidence="1" type="ORF">ENP94_02985</name>
    <name evidence="2" type="ORF">ENS16_01520</name>
</gene>
<evidence type="ECO:0000313" key="2">
    <source>
        <dbReference type="EMBL" id="HFJ53354.1"/>
    </source>
</evidence>
<accession>A0A7C3ERH1</accession>
<sequence length="468" mass="53067">MSGLLISLFTLFYQPELWLHYPPLEEIGSVSFSSRQIYIAVPDGIYILDRHSYQHLRTLTSADGITDRIRFCAYNPFGSELLIAGTSHLYSFIPGTGQLQPLNPPFTELRSIGIAQNGAFFDTEKGVFQKIRTLDRFQPAGEPQPPVRWFGEKDTTPIRHWTFLTPYHILDEDLNIRPLTRAWTDGRTGKLYVASPGYGIVVYNLFSGLKEHEIRPGPPAKQITRILRYDRQLWFLTEDGAACIDSLKNWYYTSRAGTALRIKFLPVLDPVLELHQREKIVGFLNYAGNTLIATASGVYTLSPDNKLNLLWKPERGLNDLSLVRDTLLVATDEGLLLLTGDSLIPVTDPFARFDFGVYSIVRADKTFFFGTLGRILRLDTTNTWTQIIPPGFDLSRPVRTMTAGGNYLFIADGSTIHTLNLKNGTWTAIDHSAGLPEEEISALFADERYLWIAGSKFLSRYEYRRQLR</sequence>
<name>A0A7C3ERH1_UNCW3</name>
<dbReference type="InterPro" id="IPR036322">
    <property type="entry name" value="WD40_repeat_dom_sf"/>
</dbReference>
<evidence type="ECO:0008006" key="3">
    <source>
        <dbReference type="Google" id="ProtNLM"/>
    </source>
</evidence>
<reference evidence="2" key="1">
    <citation type="journal article" date="2020" name="mSystems">
        <title>Genome- and Community-Level Interaction Insights into Carbon Utilization and Element Cycling Functions of Hydrothermarchaeota in Hydrothermal Sediment.</title>
        <authorList>
            <person name="Zhou Z."/>
            <person name="Liu Y."/>
            <person name="Xu W."/>
            <person name="Pan J."/>
            <person name="Luo Z.H."/>
            <person name="Li M."/>
        </authorList>
    </citation>
    <scope>NUCLEOTIDE SEQUENCE [LARGE SCALE GENOMIC DNA]</scope>
    <source>
        <strain evidence="1">SpSt-265</strain>
        <strain evidence="2">SpSt-465</strain>
    </source>
</reference>
<protein>
    <recommendedName>
        <fullName evidence="3">WD40 repeat domain-containing protein</fullName>
    </recommendedName>
</protein>
<dbReference type="EMBL" id="DSLG01000003">
    <property type="protein sequence ID" value="HEA86957.1"/>
    <property type="molecule type" value="Genomic_DNA"/>
</dbReference>
<dbReference type="Gene3D" id="2.130.10.10">
    <property type="entry name" value="YVTN repeat-like/Quinoprotein amine dehydrogenase"/>
    <property type="match status" value="1"/>
</dbReference>
<proteinExistence type="predicted"/>